<dbReference type="InterPro" id="IPR040819">
    <property type="entry name" value="Rol_Rep_N"/>
</dbReference>
<gene>
    <name evidence="3" type="ORF">CWS01_20265</name>
</gene>
<proteinExistence type="predicted"/>
<comment type="caution">
    <text evidence="3">The sequence shown here is derived from an EMBL/GenBank/DDBJ whole genome shotgun (WGS) entry which is preliminary data.</text>
</comment>
<dbReference type="Pfam" id="PF02486">
    <property type="entry name" value="Rep_trans"/>
    <property type="match status" value="1"/>
</dbReference>
<sequence length="372" mass="42737">MNEKLNTDVIHLKTGKKEFQLPYTNRGVGRTLENGLRACVDWAEATFIFVSTTQLISDILQLNPNSFFPDKGANGYRQCLRNGSIAIFYDGREDMGIHLEMKGRGCREYESYNKRSWKDLFETMISHQASFSRLDIAVDDFKGFFTIKGIVRKVKGRELISKFKRARNVEDIEIKTGEVKGVTVYFGSNKSDIQIRMYDKLSERQDTNYNVSEDITFWNRTEIQLRNEKAQEVAGILATGEDGEIMIGKTVCGILCKYLRFTVKGKDKNRSRWNTAPFWEKFLNGVEALPLTTIVEVATIEEKEEWLSKQVASTLATVFEAYNGDMNQIEKLLEEGKKKLKPKDYDMINRFKAQKKTSLVCETKEDSNGFTN</sequence>
<dbReference type="RefSeq" id="WP_101179020.1">
    <property type="nucleotide sequence ID" value="NZ_PISE01000059.1"/>
</dbReference>
<evidence type="ECO:0000259" key="2">
    <source>
        <dbReference type="Pfam" id="PF18106"/>
    </source>
</evidence>
<organism evidence="3 4">
    <name type="scientific">Niallia nealsonii</name>
    <dbReference type="NCBI Taxonomy" id="115979"/>
    <lineage>
        <taxon>Bacteria</taxon>
        <taxon>Bacillati</taxon>
        <taxon>Bacillota</taxon>
        <taxon>Bacilli</taxon>
        <taxon>Bacillales</taxon>
        <taxon>Bacillaceae</taxon>
        <taxon>Niallia</taxon>
    </lineage>
</organism>
<evidence type="ECO:0000313" key="3">
    <source>
        <dbReference type="EMBL" id="PKG21858.1"/>
    </source>
</evidence>
<name>A0A2N0YX72_9BACI</name>
<keyword evidence="4" id="KW-1185">Reference proteome</keyword>
<reference evidence="3 4" key="1">
    <citation type="journal article" date="2003" name="Int. J. Syst. Evol. Microbiol.">
        <title>Bacillus nealsonii sp. nov., isolated from a spacecraft-assembly facility, whose spores are gamma-radiation resistant.</title>
        <authorList>
            <person name="Venkateswaran K."/>
            <person name="Kempf M."/>
            <person name="Chen F."/>
            <person name="Satomi M."/>
            <person name="Nicholson W."/>
            <person name="Kern R."/>
        </authorList>
    </citation>
    <scope>NUCLEOTIDE SEQUENCE [LARGE SCALE GENOMIC DNA]</scope>
    <source>
        <strain evidence="3 4">FO-92</strain>
    </source>
</reference>
<dbReference type="OrthoDB" id="2067664at2"/>
<dbReference type="AlphaFoldDB" id="A0A2N0YX72"/>
<feature type="domain" description="Replication initiation protein-like C-terminal" evidence="1">
    <location>
        <begin position="130"/>
        <end position="325"/>
    </location>
</feature>
<protein>
    <submittedName>
        <fullName evidence="3">Uncharacterized protein</fullName>
    </submittedName>
</protein>
<accession>A0A2N0YX72</accession>
<dbReference type="Pfam" id="PF18106">
    <property type="entry name" value="Rol_Rep_N"/>
    <property type="match status" value="1"/>
</dbReference>
<evidence type="ECO:0000259" key="1">
    <source>
        <dbReference type="Pfam" id="PF02486"/>
    </source>
</evidence>
<dbReference type="Proteomes" id="UP000233375">
    <property type="component" value="Unassembled WGS sequence"/>
</dbReference>
<feature type="domain" description="Rolling Circle replication initiation protein N-terminal" evidence="2">
    <location>
        <begin position="38"/>
        <end position="122"/>
    </location>
</feature>
<dbReference type="InterPro" id="IPR003491">
    <property type="entry name" value="REP-like_C"/>
</dbReference>
<evidence type="ECO:0000313" key="4">
    <source>
        <dbReference type="Proteomes" id="UP000233375"/>
    </source>
</evidence>
<dbReference type="EMBL" id="PISE01000059">
    <property type="protein sequence ID" value="PKG21858.1"/>
    <property type="molecule type" value="Genomic_DNA"/>
</dbReference>